<keyword evidence="1" id="KW-0805">Transcription regulation</keyword>
<reference evidence="7" key="1">
    <citation type="submission" date="2015-02" db="EMBL/GenBank/DDBJ databases">
        <title>Physiological reanalysis, assessment of diazotrophy, and genome sequences of multiple isolates of Streptomyces thermoautotrophicus.</title>
        <authorList>
            <person name="MacKellar D.C."/>
            <person name="Lieber L."/>
            <person name="Norman J."/>
            <person name="Bolger A."/>
            <person name="Tobin C."/>
            <person name="Murray J.W."/>
            <person name="Friesen M."/>
            <person name="Prell J."/>
        </authorList>
    </citation>
    <scope>NUCLEOTIDE SEQUENCE [LARGE SCALE GENOMIC DNA]</scope>
    <source>
        <strain evidence="7">UBT1</strain>
    </source>
</reference>
<keyword evidence="3" id="KW-0804">Transcription</keyword>
<keyword evidence="2" id="KW-0238">DNA-binding</keyword>
<dbReference type="Proteomes" id="UP000070659">
    <property type="component" value="Unassembled WGS sequence"/>
</dbReference>
<dbReference type="Gene3D" id="3.40.1410.10">
    <property type="entry name" value="Chorismate lyase-like"/>
    <property type="match status" value="1"/>
</dbReference>
<dbReference type="SMART" id="SM00345">
    <property type="entry name" value="HTH_GNTR"/>
    <property type="match status" value="1"/>
</dbReference>
<evidence type="ECO:0000313" key="5">
    <source>
        <dbReference type="EMBL" id="KWX05842.1"/>
    </source>
</evidence>
<organism evidence="6 7">
    <name type="scientific">Carbonactinospora thermoautotrophica</name>
    <dbReference type="NCBI Taxonomy" id="1469144"/>
    <lineage>
        <taxon>Bacteria</taxon>
        <taxon>Bacillati</taxon>
        <taxon>Actinomycetota</taxon>
        <taxon>Actinomycetes</taxon>
        <taxon>Kitasatosporales</taxon>
        <taxon>Carbonactinosporaceae</taxon>
        <taxon>Carbonactinospora</taxon>
    </lineage>
</organism>
<dbReference type="SUPFAM" id="SSF46785">
    <property type="entry name" value="Winged helix' DNA-binding domain"/>
    <property type="match status" value="1"/>
</dbReference>
<dbReference type="PRINTS" id="PR00035">
    <property type="entry name" value="HTHGNTR"/>
</dbReference>
<dbReference type="Gene3D" id="1.10.10.10">
    <property type="entry name" value="Winged helix-like DNA-binding domain superfamily/Winged helix DNA-binding domain"/>
    <property type="match status" value="1"/>
</dbReference>
<evidence type="ECO:0000259" key="4">
    <source>
        <dbReference type="PROSITE" id="PS50949"/>
    </source>
</evidence>
<dbReference type="GO" id="GO:0045892">
    <property type="term" value="P:negative regulation of DNA-templated transcription"/>
    <property type="evidence" value="ECO:0007669"/>
    <property type="project" value="TreeGrafter"/>
</dbReference>
<dbReference type="Pfam" id="PF00392">
    <property type="entry name" value="GntR"/>
    <property type="match status" value="1"/>
</dbReference>
<dbReference type="InterPro" id="IPR036390">
    <property type="entry name" value="WH_DNA-bd_sf"/>
</dbReference>
<accession>A0A132NFZ1</accession>
<dbReference type="Pfam" id="PF07702">
    <property type="entry name" value="UTRA"/>
    <property type="match status" value="1"/>
</dbReference>
<dbReference type="SMART" id="SM00866">
    <property type="entry name" value="UTRA"/>
    <property type="match status" value="1"/>
</dbReference>
<dbReference type="InterPro" id="IPR028978">
    <property type="entry name" value="Chorismate_lyase_/UTRA_dom_sf"/>
</dbReference>
<dbReference type="PANTHER" id="PTHR44846:SF17">
    <property type="entry name" value="GNTR-FAMILY TRANSCRIPTIONAL REGULATOR"/>
    <property type="match status" value="1"/>
</dbReference>
<protein>
    <recommendedName>
        <fullName evidence="4">HTH gntR-type domain-containing protein</fullName>
    </recommendedName>
</protein>
<feature type="domain" description="HTH gntR-type" evidence="4">
    <location>
        <begin position="15"/>
        <end position="83"/>
    </location>
</feature>
<dbReference type="InterPro" id="IPR000524">
    <property type="entry name" value="Tscrpt_reg_HTH_GntR"/>
</dbReference>
<dbReference type="OrthoDB" id="3214900at2"/>
<dbReference type="EMBL" id="JYIK01000908">
    <property type="protein sequence ID" value="KWX08990.1"/>
    <property type="molecule type" value="Genomic_DNA"/>
</dbReference>
<dbReference type="EMBL" id="JYIJ01000009">
    <property type="protein sequence ID" value="KWX05842.1"/>
    <property type="molecule type" value="Genomic_DNA"/>
</dbReference>
<sequence length="266" mass="29293">MDTKGDGAMGITPPRSRYQQVAEHLRRAITAGEYRPGQALPSESQLAQQFGLNRTTINKAIRQLVAEGLVVVEHGRGSYVREQRPVIHISADYVTRGADGWPTWTSELAREGLSGSQRIREVSVIDPPTEIAGRLGLEDGEQVVVRRRLLLIEDEPVQLADSYYPARIAADTELARRAKMRGGENGALERLGIQLGFVDEEVSARMPTPDEAGLLKIPQGTPVLRHVRVTYDRDGRPVAVMAAVMAADRFTMRYRLPTSTGGGEQE</sequence>
<proteinExistence type="predicted"/>
<dbReference type="PROSITE" id="PS50949">
    <property type="entry name" value="HTH_GNTR"/>
    <property type="match status" value="1"/>
</dbReference>
<gene>
    <name evidence="5" type="ORF">TH66_00415</name>
    <name evidence="6" type="ORF">TR74_12325</name>
</gene>
<dbReference type="Proteomes" id="UP000070598">
    <property type="component" value="Unassembled WGS sequence"/>
</dbReference>
<evidence type="ECO:0000313" key="6">
    <source>
        <dbReference type="EMBL" id="KWX08990.1"/>
    </source>
</evidence>
<dbReference type="SUPFAM" id="SSF64288">
    <property type="entry name" value="Chorismate lyase-like"/>
    <property type="match status" value="1"/>
</dbReference>
<dbReference type="GO" id="GO:0003700">
    <property type="term" value="F:DNA-binding transcription factor activity"/>
    <property type="evidence" value="ECO:0007669"/>
    <property type="project" value="InterPro"/>
</dbReference>
<dbReference type="PANTHER" id="PTHR44846">
    <property type="entry name" value="MANNOSYL-D-GLYCERATE TRANSPORT/METABOLISM SYSTEM REPRESSOR MNGR-RELATED"/>
    <property type="match status" value="1"/>
</dbReference>
<dbReference type="InterPro" id="IPR011663">
    <property type="entry name" value="UTRA"/>
</dbReference>
<reference evidence="6 8" key="2">
    <citation type="submission" date="2015-02" db="EMBL/GenBank/DDBJ databases">
        <title>Physiological reanalysis, assessment of diazotrophy, and genome sequences of multiple isolates of Streptomyces thermoautotrophicus.</title>
        <authorList>
            <person name="MacKellar D.C."/>
            <person name="Lieber L."/>
            <person name="Norman J."/>
            <person name="Bolger A."/>
            <person name="Tobin C."/>
            <person name="Murray J.W."/>
            <person name="Prell J."/>
        </authorList>
    </citation>
    <scope>NUCLEOTIDE SEQUENCE [LARGE SCALE GENOMIC DNA]</scope>
    <source>
        <strain evidence="6 8">UBT1</strain>
    </source>
</reference>
<dbReference type="AlphaFoldDB" id="A0A132NFZ1"/>
<dbReference type="CDD" id="cd07377">
    <property type="entry name" value="WHTH_GntR"/>
    <property type="match status" value="1"/>
</dbReference>
<dbReference type="PATRIC" id="fig|1469144.8.peg.1536"/>
<evidence type="ECO:0000313" key="7">
    <source>
        <dbReference type="Proteomes" id="UP000070598"/>
    </source>
</evidence>
<evidence type="ECO:0000313" key="8">
    <source>
        <dbReference type="Proteomes" id="UP000070659"/>
    </source>
</evidence>
<evidence type="ECO:0000256" key="3">
    <source>
        <dbReference type="ARBA" id="ARBA00023163"/>
    </source>
</evidence>
<dbReference type="InterPro" id="IPR050679">
    <property type="entry name" value="Bact_HTH_transcr_reg"/>
</dbReference>
<dbReference type="RefSeq" id="WP_079045992.1">
    <property type="nucleotide sequence ID" value="NZ_JYIJ01000009.1"/>
</dbReference>
<evidence type="ECO:0000256" key="1">
    <source>
        <dbReference type="ARBA" id="ARBA00023015"/>
    </source>
</evidence>
<comment type="caution">
    <text evidence="6">The sequence shown here is derived from an EMBL/GenBank/DDBJ whole genome shotgun (WGS) entry which is preliminary data.</text>
</comment>
<evidence type="ECO:0000256" key="2">
    <source>
        <dbReference type="ARBA" id="ARBA00023125"/>
    </source>
</evidence>
<dbReference type="GO" id="GO:0003677">
    <property type="term" value="F:DNA binding"/>
    <property type="evidence" value="ECO:0007669"/>
    <property type="project" value="UniProtKB-KW"/>
</dbReference>
<dbReference type="InterPro" id="IPR036388">
    <property type="entry name" value="WH-like_DNA-bd_sf"/>
</dbReference>
<name>A0A132NFZ1_9ACTN</name>